<evidence type="ECO:0000313" key="2">
    <source>
        <dbReference type="EMBL" id="MBA9078606.1"/>
    </source>
</evidence>
<protein>
    <recommendedName>
        <fullName evidence="4">DUF4168 domain-containing protein</fullName>
    </recommendedName>
</protein>
<evidence type="ECO:0000256" key="1">
    <source>
        <dbReference type="SAM" id="SignalP"/>
    </source>
</evidence>
<evidence type="ECO:0008006" key="4">
    <source>
        <dbReference type="Google" id="ProtNLM"/>
    </source>
</evidence>
<feature type="chain" id="PRO_5033016467" description="DUF4168 domain-containing protein" evidence="1">
    <location>
        <begin position="30"/>
        <end position="138"/>
    </location>
</feature>
<gene>
    <name evidence="2" type="ORF">FHS90_003336</name>
</gene>
<feature type="signal peptide" evidence="1">
    <location>
        <begin position="1"/>
        <end position="29"/>
    </location>
</feature>
<organism evidence="2 3">
    <name type="scientific">Rufibacter quisquiliarum</name>
    <dbReference type="NCBI Taxonomy" id="1549639"/>
    <lineage>
        <taxon>Bacteria</taxon>
        <taxon>Pseudomonadati</taxon>
        <taxon>Bacteroidota</taxon>
        <taxon>Cytophagia</taxon>
        <taxon>Cytophagales</taxon>
        <taxon>Hymenobacteraceae</taxon>
        <taxon>Rufibacter</taxon>
    </lineage>
</organism>
<reference evidence="2 3" key="1">
    <citation type="submission" date="2020-08" db="EMBL/GenBank/DDBJ databases">
        <title>Genomic Encyclopedia of Type Strains, Phase IV (KMG-IV): sequencing the most valuable type-strain genomes for metagenomic binning, comparative biology and taxonomic classification.</title>
        <authorList>
            <person name="Goeker M."/>
        </authorList>
    </citation>
    <scope>NUCLEOTIDE SEQUENCE [LARGE SCALE GENOMIC DNA]</scope>
    <source>
        <strain evidence="2 3">DSM 29854</strain>
    </source>
</reference>
<dbReference type="RefSeq" id="WP_182513762.1">
    <property type="nucleotide sequence ID" value="NZ_JACJIQ010000014.1"/>
</dbReference>
<dbReference type="AlphaFoldDB" id="A0A839GV17"/>
<keyword evidence="3" id="KW-1185">Reference proteome</keyword>
<proteinExistence type="predicted"/>
<keyword evidence="1" id="KW-0732">Signal</keyword>
<dbReference type="Proteomes" id="UP000563094">
    <property type="component" value="Unassembled WGS sequence"/>
</dbReference>
<dbReference type="EMBL" id="JACJIQ010000014">
    <property type="protein sequence ID" value="MBA9078606.1"/>
    <property type="molecule type" value="Genomic_DNA"/>
</dbReference>
<comment type="caution">
    <text evidence="2">The sequence shown here is derived from an EMBL/GenBank/DDBJ whole genome shotgun (WGS) entry which is preliminary data.</text>
</comment>
<sequence length="138" mass="16112">MIISLKNMGKSTFIAFFLFFSLWCSTGFAQKATPSERMADRLTQEMGAALNLPEGTLIQVKKYNRERLSKLMALSTQAHQLRPRDLELRVDEVEQHYNQRMFSLLNAQQYIQYKRFRENRVEFTRPSQALASAMGRLN</sequence>
<evidence type="ECO:0000313" key="3">
    <source>
        <dbReference type="Proteomes" id="UP000563094"/>
    </source>
</evidence>
<name>A0A839GV17_9BACT</name>
<accession>A0A839GV17</accession>